<accession>A0ABY7AGA3</accession>
<feature type="domain" description="Glycosyltransferase 2-like" evidence="1">
    <location>
        <begin position="89"/>
        <end position="216"/>
    </location>
</feature>
<dbReference type="PANTHER" id="PTHR43179:SF7">
    <property type="entry name" value="RHAMNOSYLTRANSFERASE WBBL"/>
    <property type="match status" value="1"/>
</dbReference>
<dbReference type="EMBL" id="CP113524">
    <property type="protein sequence ID" value="WAJ24552.1"/>
    <property type="molecule type" value="Genomic_DNA"/>
</dbReference>
<evidence type="ECO:0000259" key="1">
    <source>
        <dbReference type="Pfam" id="PF00535"/>
    </source>
</evidence>
<name>A0ABY7AGA3_9FIRM</name>
<keyword evidence="2" id="KW-0808">Transferase</keyword>
<dbReference type="EC" id="2.4.-.-" evidence="2"/>
<dbReference type="CDD" id="cd04186">
    <property type="entry name" value="GT_2_like_c"/>
    <property type="match status" value="1"/>
</dbReference>
<reference evidence="2" key="1">
    <citation type="submission" date="2022-11" db="EMBL/GenBank/DDBJ databases">
        <title>Lacrimispora xylanolytica sy1, complete genome.</title>
        <authorList>
            <person name="Choi S."/>
        </authorList>
    </citation>
    <scope>NUCLEOTIDE SEQUENCE</scope>
    <source>
        <strain evidence="2">Sy1</strain>
    </source>
</reference>
<dbReference type="CDD" id="cd03801">
    <property type="entry name" value="GT4_PimA-like"/>
    <property type="match status" value="1"/>
</dbReference>
<dbReference type="PANTHER" id="PTHR43179">
    <property type="entry name" value="RHAMNOSYLTRANSFERASE WBBL"/>
    <property type="match status" value="1"/>
</dbReference>
<keyword evidence="2" id="KW-0328">Glycosyltransferase</keyword>
<dbReference type="SUPFAM" id="SSF53448">
    <property type="entry name" value="Nucleotide-diphospho-sugar transferases"/>
    <property type="match status" value="1"/>
</dbReference>
<dbReference type="GO" id="GO:0016757">
    <property type="term" value="F:glycosyltransferase activity"/>
    <property type="evidence" value="ECO:0007669"/>
    <property type="project" value="UniProtKB-KW"/>
</dbReference>
<organism evidence="2 3">
    <name type="scientific">Lacrimispora xylanolytica</name>
    <dbReference type="NCBI Taxonomy" id="29375"/>
    <lineage>
        <taxon>Bacteria</taxon>
        <taxon>Bacillati</taxon>
        <taxon>Bacillota</taxon>
        <taxon>Clostridia</taxon>
        <taxon>Lachnospirales</taxon>
        <taxon>Lachnospiraceae</taxon>
        <taxon>Lacrimispora</taxon>
    </lineage>
</organism>
<gene>
    <name evidence="2" type="ORF">OW255_03225</name>
</gene>
<dbReference type="Pfam" id="PF00535">
    <property type="entry name" value="Glycos_transf_2"/>
    <property type="match status" value="1"/>
</dbReference>
<dbReference type="SUPFAM" id="SSF53756">
    <property type="entry name" value="UDP-Glycosyltransferase/glycogen phosphorylase"/>
    <property type="match status" value="1"/>
</dbReference>
<dbReference type="InterPro" id="IPR029044">
    <property type="entry name" value="Nucleotide-diphossugar_trans"/>
</dbReference>
<dbReference type="RefSeq" id="WP_268115624.1">
    <property type="nucleotide sequence ID" value="NZ_CP113524.1"/>
</dbReference>
<dbReference type="Pfam" id="PF13692">
    <property type="entry name" value="Glyco_trans_1_4"/>
    <property type="match status" value="1"/>
</dbReference>
<sequence>MSSVFWNMIGQLIRHPRQSLHYMKPSKIIRVLYYLRHDGLNGVSRILDERLLMGADLKLNLRVTKDIQANDIAAYPPIVLPKTEAPIVSIIIPVYNQFAYTYSCLRAIAKHSEEITYEVILADDCSTDLTLQIEKIVKNIRIVRSNKNLRFLKNCNHSAQFARGKYYLFLNNDTQVQPGWLAPMVQLMEENPDIGLTGSRLVYSDGRLQEAGGILWRDGSAWNYGHGNNPALPEYNYVKDVDYISGASIMVRSELWKQLGGFDERFAPAYYEDSDLAFSIRKAGYRVVYQPLSVVVHFEGVSNGTDVSTGLKAYQMENQKKFYEKWKEVLEKEHLPNGQDPFLTRDRSQMKKRILVIDHRVPWYDKDAGARNVFMYTQIFSQLGLKVTFMPDDYFPQQPYTRELEQSGIEVLYGNYYFKYCKYWLKENVRYYDYIYVNRPHIAVKYMDLLKKYAKGKIIYFGHDLHYLREYRQYEVSHDEAYLESSKKWKNIEFELIRKADVVYVVGNYEYKVLKKEFPEKPLRNIPIFTYEALDENNAPDLEGRKNLLFVGGFGHPPNIDAVLWFAKDIFPRIQKVYPDIIWNIVGANPTDEIKSIANDHIHLLGFVSDERLKEIYSECRLVVVPLRYGAGVKGKVVESVYNQSPMITTQIGAEGLSLEEGAFAVAEADASFADKVISLYGDDDALLRLMSCSRSFINNHFTINRALEVVLKDIQP</sequence>
<dbReference type="InterPro" id="IPR001173">
    <property type="entry name" value="Glyco_trans_2-like"/>
</dbReference>
<proteinExistence type="predicted"/>
<protein>
    <submittedName>
        <fullName evidence="2">Glycosyltransferase</fullName>
        <ecNumber evidence="2">2.4.-.-</ecNumber>
    </submittedName>
</protein>
<evidence type="ECO:0000313" key="3">
    <source>
        <dbReference type="Proteomes" id="UP001163115"/>
    </source>
</evidence>
<dbReference type="Gene3D" id="3.90.550.10">
    <property type="entry name" value="Spore Coat Polysaccharide Biosynthesis Protein SpsA, Chain A"/>
    <property type="match status" value="1"/>
</dbReference>
<evidence type="ECO:0000313" key="2">
    <source>
        <dbReference type="EMBL" id="WAJ24552.1"/>
    </source>
</evidence>
<dbReference type="Proteomes" id="UP001163115">
    <property type="component" value="Chromosome"/>
</dbReference>
<keyword evidence="3" id="KW-1185">Reference proteome</keyword>
<dbReference type="Gene3D" id="3.40.50.2000">
    <property type="entry name" value="Glycogen Phosphorylase B"/>
    <property type="match status" value="1"/>
</dbReference>